<proteinExistence type="predicted"/>
<accession>A0A1G2S934</accession>
<name>A0A1G2S934_9BACT</name>
<dbReference type="Proteomes" id="UP000179118">
    <property type="component" value="Unassembled WGS sequence"/>
</dbReference>
<evidence type="ECO:0008006" key="3">
    <source>
        <dbReference type="Google" id="ProtNLM"/>
    </source>
</evidence>
<dbReference type="Gene3D" id="3.90.79.10">
    <property type="entry name" value="Nucleoside Triphosphate Pyrophosphohydrolase"/>
    <property type="match status" value="1"/>
</dbReference>
<sequence>MYYLATLHDKDIFPQPTHITPDHYEKRVTVKALVKNEGGEFGFITNPIHKCYLLAGGGAESADIIQEIKRECIEEIRYEVDVEREVGRIHEFRDRDAKEYETICFLVEAKKETYGDLRTEDEKKNDLSVIWLEGETARKILREQVDKVRKGEIKFYNTAFNIVRDQIFFEEIFKDRND</sequence>
<reference evidence="1 2" key="1">
    <citation type="journal article" date="2016" name="Nat. Commun.">
        <title>Thousands of microbial genomes shed light on interconnected biogeochemical processes in an aquifer system.</title>
        <authorList>
            <person name="Anantharaman K."/>
            <person name="Brown C.T."/>
            <person name="Hug L.A."/>
            <person name="Sharon I."/>
            <person name="Castelle C.J."/>
            <person name="Probst A.J."/>
            <person name="Thomas B.C."/>
            <person name="Singh A."/>
            <person name="Wilkins M.J."/>
            <person name="Karaoz U."/>
            <person name="Brodie E.L."/>
            <person name="Williams K.H."/>
            <person name="Hubbard S.S."/>
            <person name="Banfield J.F."/>
        </authorList>
    </citation>
    <scope>NUCLEOTIDE SEQUENCE [LARGE SCALE GENOMIC DNA]</scope>
</reference>
<organism evidence="1 2">
    <name type="scientific">Candidatus Yonathbacteria bacterium RIFCSPHIGHO2_02_FULL_44_14</name>
    <dbReference type="NCBI Taxonomy" id="1802724"/>
    <lineage>
        <taxon>Bacteria</taxon>
        <taxon>Candidatus Yonathiibacteriota</taxon>
    </lineage>
</organism>
<dbReference type="SUPFAM" id="SSF55811">
    <property type="entry name" value="Nudix"/>
    <property type="match status" value="1"/>
</dbReference>
<gene>
    <name evidence="1" type="ORF">A3D51_02420</name>
</gene>
<comment type="caution">
    <text evidence="1">The sequence shown here is derived from an EMBL/GenBank/DDBJ whole genome shotgun (WGS) entry which is preliminary data.</text>
</comment>
<evidence type="ECO:0000313" key="2">
    <source>
        <dbReference type="Proteomes" id="UP000179118"/>
    </source>
</evidence>
<dbReference type="AlphaFoldDB" id="A0A1G2S934"/>
<evidence type="ECO:0000313" key="1">
    <source>
        <dbReference type="EMBL" id="OHA81605.1"/>
    </source>
</evidence>
<dbReference type="EMBL" id="MHUT01000006">
    <property type="protein sequence ID" value="OHA81605.1"/>
    <property type="molecule type" value="Genomic_DNA"/>
</dbReference>
<protein>
    <recommendedName>
        <fullName evidence="3">Nudix hydrolase domain-containing protein</fullName>
    </recommendedName>
</protein>
<dbReference type="InterPro" id="IPR015797">
    <property type="entry name" value="NUDIX_hydrolase-like_dom_sf"/>
</dbReference>